<sequence length="88" mass="9642">MKFLRNPSTREIFSFPADGSEDAFIPGGLEVMTPEDISVHCNPVYQPTRVEVDAERDKRIDGGSASMVRTSNPGQSTANASSKLLNWL</sequence>
<evidence type="ECO:0000313" key="3">
    <source>
        <dbReference type="Proteomes" id="UP001064896"/>
    </source>
</evidence>
<feature type="compositionally biased region" description="Polar residues" evidence="1">
    <location>
        <begin position="67"/>
        <end position="88"/>
    </location>
</feature>
<accession>A0ABN6BLD9</accession>
<evidence type="ECO:0000313" key="2">
    <source>
        <dbReference type="EMBL" id="BCD83927.1"/>
    </source>
</evidence>
<dbReference type="RefSeq" id="WP_265169349.1">
    <property type="nucleotide sequence ID" value="NZ_AP023081.1"/>
</dbReference>
<evidence type="ECO:0000256" key="1">
    <source>
        <dbReference type="SAM" id="MobiDB-lite"/>
    </source>
</evidence>
<keyword evidence="3" id="KW-1185">Reference proteome</keyword>
<proteinExistence type="predicted"/>
<dbReference type="Proteomes" id="UP001064896">
    <property type="component" value="Chromosome"/>
</dbReference>
<dbReference type="EMBL" id="AP023081">
    <property type="protein sequence ID" value="BCD83927.1"/>
    <property type="molecule type" value="Genomic_DNA"/>
</dbReference>
<reference evidence="2" key="1">
    <citation type="submission" date="2020-05" db="EMBL/GenBank/DDBJ databases">
        <title>Complete genome sequence of Pseudomonas sp. Sm006.</title>
        <authorList>
            <person name="Takeuchi K."/>
            <person name="Someya N."/>
        </authorList>
    </citation>
    <scope>NUCLEOTIDE SEQUENCE</scope>
    <source>
        <strain evidence="2">Sm006</strain>
    </source>
</reference>
<feature type="region of interest" description="Disordered" evidence="1">
    <location>
        <begin position="59"/>
        <end position="88"/>
    </location>
</feature>
<protein>
    <submittedName>
        <fullName evidence="2">Uncharacterized protein</fullName>
    </submittedName>
</protein>
<name>A0ABN6BLD9_9PSED</name>
<gene>
    <name evidence="2" type="ORF">PSm6_03340</name>
</gene>
<organism evidence="2 3">
    <name type="scientific">Pseudomonas solani</name>
    <dbReference type="NCBI Taxonomy" id="2731552"/>
    <lineage>
        <taxon>Bacteria</taxon>
        <taxon>Pseudomonadati</taxon>
        <taxon>Pseudomonadota</taxon>
        <taxon>Gammaproteobacteria</taxon>
        <taxon>Pseudomonadales</taxon>
        <taxon>Pseudomonadaceae</taxon>
        <taxon>Pseudomonas</taxon>
    </lineage>
</organism>